<sequence>MEPPEAAPRFPFLFNQPRAMTSLNSLSYSQTMNVPTTTDPSSSSGGGIQNALQMMEQLEQQLQAMVRNLASAAQQQGSGDDGGDASPSGQLPQMNAPSPMQDPSMSGAGTLGGAAGAAGASGAATDDGQYAALDQYSQSNDQSDLAKWSDLASPDQGVSLERPLAAMQILSGKAGPDGQPPTEAQKAAAMQFVNDNPSLKTALQNTGALKSDGTIDTKKMQGFMGQVSTNLDQADSDIKDYMKKHPDADADSVNVERSAGLMKAYNAIAGESEGHKSNGKNGNNYTHGGKSGGGLTTQQQVEDLQKNSGFSSALKSAAQAFGSDGGFDDLDRSGDDKATHKRDQIYSTKNLDHFLSDDAPTTQAGSQQFLQDASLQNITGNTDISSLNGDIIQNPQNYTPQQKAAVMVKLMETLVDVQAGGSDKLRNVDKTVAALQQDIQKLASDPATAAYLQQTVPPEMQKMSGEFQGGGGVSQAGSGAGDAGGDGAGTVGGGNGDQQAGNTIDDVHRGLSDAKTVTQTLGDLAKGEGFMGIGGDSAAAEAAGAAATGGAEGAAAGAEAAEGAAAGAEAGAAAGEGVLGAVGGAMAAAAPVMAVGAAVVGVAGIIFAIVEAVKKHNNQKAFASNVNPTLQQFGIPLPS</sequence>
<evidence type="ECO:0000256" key="2">
    <source>
        <dbReference type="SAM" id="Phobius"/>
    </source>
</evidence>
<keyword evidence="4" id="KW-1185">Reference proteome</keyword>
<gene>
    <name evidence="3" type="ordered locus">bgla_2g02920</name>
</gene>
<keyword evidence="2" id="KW-0472">Membrane</keyword>
<feature type="compositionally biased region" description="Polar residues" evidence="1">
    <location>
        <begin position="91"/>
        <end position="104"/>
    </location>
</feature>
<dbReference type="EMBL" id="CP002600">
    <property type="protein sequence ID" value="AEA62768.1"/>
    <property type="molecule type" value="Genomic_DNA"/>
</dbReference>
<dbReference type="HOGENOM" id="CLU_433927_0_0_4"/>
<reference evidence="3 4" key="1">
    <citation type="journal article" date="2011" name="J. Bacteriol.">
        <title>Complete genome sequence of Burkholderia gladioli BSR3.</title>
        <authorList>
            <person name="Seo Y.S."/>
            <person name="Lim J."/>
            <person name="Choi B.S."/>
            <person name="Kim H."/>
            <person name="Goo E."/>
            <person name="Lee B."/>
            <person name="Lim J.S."/>
            <person name="Choi I.Y."/>
            <person name="Moon J.S."/>
            <person name="Kim J."/>
            <person name="Hwang I."/>
        </authorList>
    </citation>
    <scope>NUCLEOTIDE SEQUENCE [LARGE SCALE GENOMIC DNA]</scope>
    <source>
        <strain evidence="3 4">BSR3</strain>
    </source>
</reference>
<evidence type="ECO:0008006" key="5">
    <source>
        <dbReference type="Google" id="ProtNLM"/>
    </source>
</evidence>
<organism evidence="3 4">
    <name type="scientific">Burkholderia gladioli (strain BSR3)</name>
    <dbReference type="NCBI Taxonomy" id="999541"/>
    <lineage>
        <taxon>Bacteria</taxon>
        <taxon>Pseudomonadati</taxon>
        <taxon>Pseudomonadota</taxon>
        <taxon>Betaproteobacteria</taxon>
        <taxon>Burkholderiales</taxon>
        <taxon>Burkholderiaceae</taxon>
        <taxon>Burkholderia</taxon>
    </lineage>
</organism>
<feature type="transmembrane region" description="Helical" evidence="2">
    <location>
        <begin position="588"/>
        <end position="610"/>
    </location>
</feature>
<name>F2LIA2_BURGS</name>
<evidence type="ECO:0000256" key="1">
    <source>
        <dbReference type="SAM" id="MobiDB-lite"/>
    </source>
</evidence>
<protein>
    <recommendedName>
        <fullName evidence="5">Type III effector HrpK</fullName>
    </recommendedName>
</protein>
<dbReference type="InterPro" id="IPR031613">
    <property type="entry name" value="HrpK"/>
</dbReference>
<feature type="compositionally biased region" description="Low complexity" evidence="1">
    <location>
        <begin position="70"/>
        <end position="90"/>
    </location>
</feature>
<dbReference type="AlphaFoldDB" id="F2LIA2"/>
<dbReference type="Pfam" id="PF16937">
    <property type="entry name" value="T3SS_HrpK1"/>
    <property type="match status" value="1"/>
</dbReference>
<keyword evidence="2" id="KW-1133">Transmembrane helix</keyword>
<keyword evidence="2" id="KW-0812">Transmembrane</keyword>
<evidence type="ECO:0000313" key="3">
    <source>
        <dbReference type="EMBL" id="AEA62768.1"/>
    </source>
</evidence>
<feature type="region of interest" description="Disordered" evidence="1">
    <location>
        <begin position="321"/>
        <end position="344"/>
    </location>
</feature>
<feature type="region of interest" description="Disordered" evidence="1">
    <location>
        <begin position="70"/>
        <end position="123"/>
    </location>
</feature>
<dbReference type="eggNOG" id="ENOG502ZB52">
    <property type="taxonomic scope" value="Bacteria"/>
</dbReference>
<dbReference type="STRING" id="999541.bgla_2g02920"/>
<proteinExistence type="predicted"/>
<feature type="compositionally biased region" description="Gly residues" evidence="1">
    <location>
        <begin position="468"/>
        <end position="496"/>
    </location>
</feature>
<dbReference type="KEGG" id="bgd:bgla_2g02920"/>
<feature type="compositionally biased region" description="Basic and acidic residues" evidence="1">
    <location>
        <begin position="329"/>
        <end position="344"/>
    </location>
</feature>
<evidence type="ECO:0000313" key="4">
    <source>
        <dbReference type="Proteomes" id="UP000008316"/>
    </source>
</evidence>
<accession>F2LIA2</accession>
<feature type="region of interest" description="Disordered" evidence="1">
    <location>
        <begin position="271"/>
        <end position="296"/>
    </location>
</feature>
<feature type="region of interest" description="Disordered" evidence="1">
    <location>
        <begin position="468"/>
        <end position="504"/>
    </location>
</feature>
<dbReference type="Proteomes" id="UP000008316">
    <property type="component" value="Chromosome 2"/>
</dbReference>